<feature type="chain" id="PRO_5036200803" description="Invertebrate defensins family profile domain-containing protein" evidence="1">
    <location>
        <begin position="20"/>
        <end position="112"/>
    </location>
</feature>
<comment type="caution">
    <text evidence="3">The sequence shown here is derived from an EMBL/GenBank/DDBJ whole genome shotgun (WGS) entry which is preliminary data.</text>
</comment>
<accession>A0A7C8P972</accession>
<dbReference type="EMBL" id="WIQW01000026">
    <property type="protein sequence ID" value="KAF3100306.1"/>
    <property type="molecule type" value="Genomic_DNA"/>
</dbReference>
<reference evidence="4 5" key="1">
    <citation type="submission" date="2019-06" db="EMBL/GenBank/DDBJ databases">
        <authorList>
            <person name="Palmer J.M."/>
        </authorList>
    </citation>
    <scope>NUCLEOTIDE SEQUENCE [LARGE SCALE GENOMIC DNA]</scope>
    <source>
        <strain evidence="2 4">TWF102</strain>
        <strain evidence="3 5">TWF703</strain>
    </source>
</reference>
<organism evidence="3 5">
    <name type="scientific">Orbilia oligospora</name>
    <name type="common">Nematode-trapping fungus</name>
    <name type="synonym">Arthrobotrys oligospora</name>
    <dbReference type="NCBI Taxonomy" id="2813651"/>
    <lineage>
        <taxon>Eukaryota</taxon>
        <taxon>Fungi</taxon>
        <taxon>Dikarya</taxon>
        <taxon>Ascomycota</taxon>
        <taxon>Pezizomycotina</taxon>
        <taxon>Orbiliomycetes</taxon>
        <taxon>Orbiliales</taxon>
        <taxon>Orbiliaceae</taxon>
        <taxon>Orbilia</taxon>
    </lineage>
</organism>
<keyword evidence="1" id="KW-0732">Signal</keyword>
<name>A0A7C8P972_ORBOL</name>
<protein>
    <recommendedName>
        <fullName evidence="6">Invertebrate defensins family profile domain-containing protein</fullName>
    </recommendedName>
</protein>
<gene>
    <name evidence="2" type="ORF">TWF102_005192</name>
    <name evidence="3" type="ORF">TWF703_002422</name>
</gene>
<evidence type="ECO:0008006" key="6">
    <source>
        <dbReference type="Google" id="ProtNLM"/>
    </source>
</evidence>
<feature type="signal peptide" evidence="1">
    <location>
        <begin position="1"/>
        <end position="19"/>
    </location>
</feature>
<evidence type="ECO:0000313" key="2">
    <source>
        <dbReference type="EMBL" id="KAF3100306.1"/>
    </source>
</evidence>
<dbReference type="Proteomes" id="UP000475325">
    <property type="component" value="Unassembled WGS sequence"/>
</dbReference>
<dbReference type="AlphaFoldDB" id="A0A7C8P972"/>
<proteinExistence type="predicted"/>
<evidence type="ECO:0000313" key="3">
    <source>
        <dbReference type="EMBL" id="KAF3140918.1"/>
    </source>
</evidence>
<dbReference type="Proteomes" id="UP000480548">
    <property type="component" value="Unassembled WGS sequence"/>
</dbReference>
<evidence type="ECO:0000313" key="5">
    <source>
        <dbReference type="Proteomes" id="UP000480548"/>
    </source>
</evidence>
<sequence>MLVTKLIVTLLSAVSGAMAVVVPMVAPVDNPPKIDKREAQWDKDSTKEWRVACPSPRIWQWRGNLVNWQWCQDHCACRTKFVKVWGICKYEKFLECYHNYCECYHRIGHVPP</sequence>
<dbReference type="EMBL" id="WIQZ01000015">
    <property type="protein sequence ID" value="KAF3140918.1"/>
    <property type="molecule type" value="Genomic_DNA"/>
</dbReference>
<evidence type="ECO:0000256" key="1">
    <source>
        <dbReference type="SAM" id="SignalP"/>
    </source>
</evidence>
<evidence type="ECO:0000313" key="4">
    <source>
        <dbReference type="Proteomes" id="UP000475325"/>
    </source>
</evidence>